<keyword evidence="5" id="KW-1185">Reference proteome</keyword>
<dbReference type="AlphaFoldDB" id="A0A4R6X2G4"/>
<dbReference type="Pfam" id="PF06251">
    <property type="entry name" value="Caps_syn_GfcC_C"/>
    <property type="match status" value="1"/>
</dbReference>
<feature type="chain" id="PRO_5020368290" evidence="1">
    <location>
        <begin position="31"/>
        <end position="255"/>
    </location>
</feature>
<keyword evidence="1" id="KW-0732">Signal</keyword>
<evidence type="ECO:0000313" key="5">
    <source>
        <dbReference type="Proteomes" id="UP000295729"/>
    </source>
</evidence>
<dbReference type="InterPro" id="IPR010425">
    <property type="entry name" value="Caps_synth_GfcC-like_C"/>
</dbReference>
<feature type="domain" description="Capsule biosynthesis GfcC-like C-terminal" evidence="2">
    <location>
        <begin position="190"/>
        <end position="253"/>
    </location>
</feature>
<dbReference type="Pfam" id="PF20616">
    <property type="entry name" value="Caps_syn_GfcC_N"/>
    <property type="match status" value="1"/>
</dbReference>
<proteinExistence type="predicted"/>
<dbReference type="Proteomes" id="UP000295729">
    <property type="component" value="Unassembled WGS sequence"/>
</dbReference>
<organism evidence="4 5">
    <name type="scientific">Marinomonas communis</name>
    <dbReference type="NCBI Taxonomy" id="28254"/>
    <lineage>
        <taxon>Bacteria</taxon>
        <taxon>Pseudomonadati</taxon>
        <taxon>Pseudomonadota</taxon>
        <taxon>Gammaproteobacteria</taxon>
        <taxon>Oceanospirillales</taxon>
        <taxon>Oceanospirillaceae</taxon>
        <taxon>Marinomonas</taxon>
    </lineage>
</organism>
<evidence type="ECO:0000256" key="1">
    <source>
        <dbReference type="SAM" id="SignalP"/>
    </source>
</evidence>
<dbReference type="EMBL" id="SNZA01000003">
    <property type="protein sequence ID" value="TDR13095.1"/>
    <property type="molecule type" value="Genomic_DNA"/>
</dbReference>
<name>A0A4R6X2G4_9GAMM</name>
<protein>
    <submittedName>
        <fullName evidence="4">Capsule biosynthesis protein GfcC</fullName>
    </submittedName>
</protein>
<feature type="domain" description="Capsule biosynthesis GfcC-like N-terminal" evidence="3">
    <location>
        <begin position="44"/>
        <end position="150"/>
    </location>
</feature>
<sequence>MSFTKTCFSRMKCRSVCLLLTMLVSSFGVAETTSFPTYITVLPNQTLLTYPQGVRLSQVLSDAYAQADYPVYSLGTTLVDPHKQPMVEVQKQKVLRQLMLLNTPETLNLAKQINSMRFVYYQEIESDPNKVQAFAKRNPLLNQEFWLYLPERPDYVKVVSPQHSTTTVVDIQNNAELRYYLATFADAEKEGQPYDSLWIIQADRKIYSVSDLTWSDKLYFLSPGAMLFTGLQDLPYEFRDLNGDIAQLLSHRLEL</sequence>
<dbReference type="RefSeq" id="WP_133562158.1">
    <property type="nucleotide sequence ID" value="NZ_SNZA01000003.1"/>
</dbReference>
<accession>A0A4R6X2G4</accession>
<feature type="signal peptide" evidence="1">
    <location>
        <begin position="1"/>
        <end position="30"/>
    </location>
</feature>
<evidence type="ECO:0000313" key="4">
    <source>
        <dbReference type="EMBL" id="TDR13095.1"/>
    </source>
</evidence>
<reference evidence="4 5" key="1">
    <citation type="submission" date="2019-03" db="EMBL/GenBank/DDBJ databases">
        <title>Genomic Encyclopedia of Type Strains, Phase IV (KMG-IV): sequencing the most valuable type-strain genomes for metagenomic binning, comparative biology and taxonomic classification.</title>
        <authorList>
            <person name="Goeker M."/>
        </authorList>
    </citation>
    <scope>NUCLEOTIDE SEQUENCE [LARGE SCALE GENOMIC DNA]</scope>
    <source>
        <strain evidence="4 5">DSM 5604</strain>
    </source>
</reference>
<evidence type="ECO:0000259" key="2">
    <source>
        <dbReference type="Pfam" id="PF06251"/>
    </source>
</evidence>
<gene>
    <name evidence="4" type="ORF">C8D85_1969</name>
</gene>
<dbReference type="InterPro" id="IPR046459">
    <property type="entry name" value="Caps_syn_GfcC_N"/>
</dbReference>
<dbReference type="OrthoDB" id="5814422at2"/>
<comment type="caution">
    <text evidence="4">The sequence shown here is derived from an EMBL/GenBank/DDBJ whole genome shotgun (WGS) entry which is preliminary data.</text>
</comment>
<evidence type="ECO:0000259" key="3">
    <source>
        <dbReference type="Pfam" id="PF20616"/>
    </source>
</evidence>